<dbReference type="EMBL" id="JASCIS010000085">
    <property type="protein sequence ID" value="MDI3424281.1"/>
    <property type="molecule type" value="Genomic_DNA"/>
</dbReference>
<dbReference type="PROSITE" id="PS50109">
    <property type="entry name" value="HIS_KIN"/>
    <property type="match status" value="1"/>
</dbReference>
<dbReference type="RefSeq" id="WP_282540102.1">
    <property type="nucleotide sequence ID" value="NZ_JASCIS010000085.1"/>
</dbReference>
<dbReference type="Gene3D" id="1.20.5.1930">
    <property type="match status" value="1"/>
</dbReference>
<keyword evidence="4" id="KW-0812">Transmembrane</keyword>
<feature type="transmembrane region" description="Helical" evidence="4">
    <location>
        <begin position="137"/>
        <end position="160"/>
    </location>
</feature>
<keyword evidence="1" id="KW-0808">Transferase</keyword>
<keyword evidence="2 6" id="KW-0418">Kinase</keyword>
<evidence type="ECO:0000256" key="1">
    <source>
        <dbReference type="ARBA" id="ARBA00022679"/>
    </source>
</evidence>
<dbReference type="InterPro" id="IPR036890">
    <property type="entry name" value="HATPase_C_sf"/>
</dbReference>
<gene>
    <name evidence="6" type="ORF">QIT00_38160</name>
</gene>
<feature type="transmembrane region" description="Helical" evidence="4">
    <location>
        <begin position="14"/>
        <end position="35"/>
    </location>
</feature>
<dbReference type="SMART" id="SM00387">
    <property type="entry name" value="HATPase_c"/>
    <property type="match status" value="1"/>
</dbReference>
<proteinExistence type="predicted"/>
<protein>
    <submittedName>
        <fullName evidence="6">Sensor histidine kinase</fullName>
    </submittedName>
</protein>
<keyword evidence="4" id="KW-1133">Transmembrane helix</keyword>
<dbReference type="InterPro" id="IPR003594">
    <property type="entry name" value="HATPase_dom"/>
</dbReference>
<dbReference type="Pfam" id="PF02518">
    <property type="entry name" value="HATPase_c"/>
    <property type="match status" value="1"/>
</dbReference>
<reference evidence="6 7" key="1">
    <citation type="submission" date="2023-05" db="EMBL/GenBank/DDBJ databases">
        <title>Draft genome sequence of Streptomyces sp. B-S-A12 isolated from a cave soil in Thailand.</title>
        <authorList>
            <person name="Chamroensaksri N."/>
            <person name="Muangham S."/>
        </authorList>
    </citation>
    <scope>NUCLEOTIDE SEQUENCE [LARGE SCALE GENOMIC DNA]</scope>
    <source>
        <strain evidence="6 7">B-S-A12</strain>
    </source>
</reference>
<dbReference type="PANTHER" id="PTHR24421:SF62">
    <property type="entry name" value="SENSORY TRANSDUCTION HISTIDINE KINASE"/>
    <property type="match status" value="1"/>
</dbReference>
<dbReference type="InterPro" id="IPR005467">
    <property type="entry name" value="His_kinase_dom"/>
</dbReference>
<dbReference type="SUPFAM" id="SSF55874">
    <property type="entry name" value="ATPase domain of HSP90 chaperone/DNA topoisomerase II/histidine kinase"/>
    <property type="match status" value="1"/>
</dbReference>
<evidence type="ECO:0000256" key="2">
    <source>
        <dbReference type="ARBA" id="ARBA00022777"/>
    </source>
</evidence>
<organism evidence="6 7">
    <name type="scientific">Streptomyces luteolus</name>
    <dbReference type="NCBI Taxonomy" id="3043615"/>
    <lineage>
        <taxon>Bacteria</taxon>
        <taxon>Bacillati</taxon>
        <taxon>Actinomycetota</taxon>
        <taxon>Actinomycetes</taxon>
        <taxon>Kitasatosporales</taxon>
        <taxon>Streptomycetaceae</taxon>
        <taxon>Streptomyces</taxon>
    </lineage>
</organism>
<feature type="transmembrane region" description="Helical" evidence="4">
    <location>
        <begin position="42"/>
        <end position="62"/>
    </location>
</feature>
<feature type="transmembrane region" description="Helical" evidence="4">
    <location>
        <begin position="74"/>
        <end position="100"/>
    </location>
</feature>
<name>A0ABT6T8R6_9ACTN</name>
<feature type="transmembrane region" description="Helical" evidence="4">
    <location>
        <begin position="112"/>
        <end position="131"/>
    </location>
</feature>
<dbReference type="PANTHER" id="PTHR24421">
    <property type="entry name" value="NITRATE/NITRITE SENSOR PROTEIN NARX-RELATED"/>
    <property type="match status" value="1"/>
</dbReference>
<dbReference type="InterPro" id="IPR050482">
    <property type="entry name" value="Sensor_HK_TwoCompSys"/>
</dbReference>
<dbReference type="PIRSF" id="PIRSF037434">
    <property type="entry name" value="STHK_ChrS"/>
    <property type="match status" value="1"/>
</dbReference>
<evidence type="ECO:0000313" key="7">
    <source>
        <dbReference type="Proteomes" id="UP001237105"/>
    </source>
</evidence>
<dbReference type="GO" id="GO:0016301">
    <property type="term" value="F:kinase activity"/>
    <property type="evidence" value="ECO:0007669"/>
    <property type="project" value="UniProtKB-KW"/>
</dbReference>
<accession>A0ABT6T8R6</accession>
<comment type="caution">
    <text evidence="6">The sequence shown here is derived from an EMBL/GenBank/DDBJ whole genome shotgun (WGS) entry which is preliminary data.</text>
</comment>
<evidence type="ECO:0000259" key="5">
    <source>
        <dbReference type="PROSITE" id="PS50109"/>
    </source>
</evidence>
<keyword evidence="3" id="KW-0902">Two-component regulatory system</keyword>
<dbReference type="InterPro" id="IPR011712">
    <property type="entry name" value="Sig_transdc_His_kin_sub3_dim/P"/>
</dbReference>
<dbReference type="InterPro" id="IPR017205">
    <property type="entry name" value="Sig_transdc_His_kinase_ChrS"/>
</dbReference>
<feature type="domain" description="Histidine kinase" evidence="5">
    <location>
        <begin position="196"/>
        <end position="396"/>
    </location>
</feature>
<dbReference type="CDD" id="cd16917">
    <property type="entry name" value="HATPase_UhpB-NarQ-NarX-like"/>
    <property type="match status" value="1"/>
</dbReference>
<keyword evidence="4" id="KW-0472">Membrane</keyword>
<keyword evidence="7" id="KW-1185">Reference proteome</keyword>
<evidence type="ECO:0000256" key="3">
    <source>
        <dbReference type="ARBA" id="ARBA00023012"/>
    </source>
</evidence>
<evidence type="ECO:0000313" key="6">
    <source>
        <dbReference type="EMBL" id="MDI3424281.1"/>
    </source>
</evidence>
<sequence>MNTTAPTLTPTNRALAWCLHLLVVGLLALAAVRAVADHRTHAGWVVAAAALCALVYAMGPVLPGISRSRRAAALWLTVVGAAWLVLLALSADGVWVAFPLYFLQLHLLPRRAALAAVVATAAAAIAGFAAHQGSLSAAMVIGPALGAAVAVAVVGGYQALYRESDQRRRLIEELTATRADLAAVQHTAGVLAERERLAREIHDTLAQGLSSIQLLLRAAERALPDTPNSAARYVGQARQAAVDNLAEARRFVAALAPPALEGTSLADALERLCASTSARHRLTARFHRTGVPAHLPIAHEVALLRIAQSALANTVRHAEAATVEITLSYLGDHVAVDIVDDGRGFDPARLPPPDPETGGFGLAAMRARVNALGGTLSVESTPGHGTALAAQLTLDPAPDITSDPAPEARS</sequence>
<dbReference type="Gene3D" id="3.30.565.10">
    <property type="entry name" value="Histidine kinase-like ATPase, C-terminal domain"/>
    <property type="match status" value="1"/>
</dbReference>
<dbReference type="Proteomes" id="UP001237105">
    <property type="component" value="Unassembled WGS sequence"/>
</dbReference>
<evidence type="ECO:0000256" key="4">
    <source>
        <dbReference type="SAM" id="Phobius"/>
    </source>
</evidence>
<dbReference type="Pfam" id="PF07730">
    <property type="entry name" value="HisKA_3"/>
    <property type="match status" value="1"/>
</dbReference>